<dbReference type="PANTHER" id="PTHR46376:SF3">
    <property type="entry name" value="ATTRACTIN"/>
    <property type="match status" value="1"/>
</dbReference>
<evidence type="ECO:0000313" key="5">
    <source>
        <dbReference type="Ensembl" id="ENSHHUP00000011780.1"/>
    </source>
</evidence>
<dbReference type="InterPro" id="IPR035914">
    <property type="entry name" value="Sperma_CUB_dom_sf"/>
</dbReference>
<evidence type="ECO:0000256" key="3">
    <source>
        <dbReference type="PROSITE-ProRule" id="PRU00076"/>
    </source>
</evidence>
<keyword evidence="2" id="KW-0677">Repeat</keyword>
<dbReference type="GO" id="GO:0005794">
    <property type="term" value="C:Golgi apparatus"/>
    <property type="evidence" value="ECO:0007669"/>
    <property type="project" value="TreeGrafter"/>
</dbReference>
<dbReference type="STRING" id="62062.ENSHHUP00000011780"/>
<evidence type="ECO:0000313" key="6">
    <source>
        <dbReference type="Proteomes" id="UP000314982"/>
    </source>
</evidence>
<organism evidence="5 6">
    <name type="scientific">Hucho hucho</name>
    <name type="common">huchen</name>
    <dbReference type="NCBI Taxonomy" id="62062"/>
    <lineage>
        <taxon>Eukaryota</taxon>
        <taxon>Metazoa</taxon>
        <taxon>Chordata</taxon>
        <taxon>Craniata</taxon>
        <taxon>Vertebrata</taxon>
        <taxon>Euteleostomi</taxon>
        <taxon>Actinopterygii</taxon>
        <taxon>Neopterygii</taxon>
        <taxon>Teleostei</taxon>
        <taxon>Protacanthopterygii</taxon>
        <taxon>Salmoniformes</taxon>
        <taxon>Salmonidae</taxon>
        <taxon>Salmoninae</taxon>
        <taxon>Hucho</taxon>
    </lineage>
</organism>
<accession>A0A4W5KMZ6</accession>
<dbReference type="SUPFAM" id="SSF49854">
    <property type="entry name" value="Spermadhesin, CUB domain"/>
    <property type="match status" value="1"/>
</dbReference>
<keyword evidence="3" id="KW-0245">EGF-like domain</keyword>
<feature type="disulfide bond" evidence="3">
    <location>
        <begin position="60"/>
        <end position="77"/>
    </location>
</feature>
<dbReference type="Ensembl" id="ENSHHUT00000012147.1">
    <property type="protein sequence ID" value="ENSHHUP00000011780.1"/>
    <property type="gene ID" value="ENSHHUG00000007186.1"/>
</dbReference>
<evidence type="ECO:0000259" key="4">
    <source>
        <dbReference type="PROSITE" id="PS50026"/>
    </source>
</evidence>
<reference evidence="6" key="1">
    <citation type="submission" date="2018-06" db="EMBL/GenBank/DDBJ databases">
        <title>Genome assembly of Danube salmon.</title>
        <authorList>
            <person name="Macqueen D.J."/>
            <person name="Gundappa M.K."/>
        </authorList>
    </citation>
    <scope>NUCLEOTIDE SEQUENCE [LARGE SCALE GENOMIC DNA]</scope>
</reference>
<keyword evidence="6" id="KW-1185">Reference proteome</keyword>
<feature type="domain" description="EGF-like" evidence="4">
    <location>
        <begin position="52"/>
        <end position="89"/>
    </location>
</feature>
<keyword evidence="1" id="KW-0880">Kelch repeat</keyword>
<dbReference type="Pfam" id="PF23106">
    <property type="entry name" value="EGF_Teneurin"/>
    <property type="match status" value="1"/>
</dbReference>
<name>A0A4W5KMZ6_9TELE</name>
<dbReference type="PROSITE" id="PS50026">
    <property type="entry name" value="EGF_3"/>
    <property type="match status" value="1"/>
</dbReference>
<sequence length="159" mass="17521">MGGVRPCCSGLIVPERYGNETVPEVVSQSGYALLHFFSDAAYNLTGFNISYSVNTCPNNCSGRGECRVGNSTGAVYCDCESNWKGEACDIPYCLSDCGWPDRGHCLQDTKTCRCQPGWQGGHSLYLQILIRTCVCMCDILPDFSYTLLDYQFDLPPYCG</sequence>
<dbReference type="InterPro" id="IPR000742">
    <property type="entry name" value="EGF"/>
</dbReference>
<proteinExistence type="predicted"/>
<dbReference type="PROSITE" id="PS00022">
    <property type="entry name" value="EGF_1"/>
    <property type="match status" value="1"/>
</dbReference>
<evidence type="ECO:0000256" key="2">
    <source>
        <dbReference type="ARBA" id="ARBA00022737"/>
    </source>
</evidence>
<dbReference type="Gene3D" id="2.10.25.10">
    <property type="entry name" value="Laminin"/>
    <property type="match status" value="1"/>
</dbReference>
<evidence type="ECO:0000256" key="1">
    <source>
        <dbReference type="ARBA" id="ARBA00022441"/>
    </source>
</evidence>
<dbReference type="AlphaFoldDB" id="A0A4W5KMZ6"/>
<dbReference type="InterPro" id="IPR051568">
    <property type="entry name" value="LZTR1/Attractin"/>
</dbReference>
<reference evidence="5" key="3">
    <citation type="submission" date="2025-09" db="UniProtKB">
        <authorList>
            <consortium name="Ensembl"/>
        </authorList>
    </citation>
    <scope>IDENTIFICATION</scope>
</reference>
<dbReference type="Proteomes" id="UP000314982">
    <property type="component" value="Unassembled WGS sequence"/>
</dbReference>
<feature type="disulfide bond" evidence="3">
    <location>
        <begin position="79"/>
        <end position="88"/>
    </location>
</feature>
<dbReference type="GeneTree" id="ENSGT00940000165788"/>
<keyword evidence="3" id="KW-1015">Disulfide bond</keyword>
<protein>
    <recommendedName>
        <fullName evidence="4">EGF-like domain-containing protein</fullName>
    </recommendedName>
</protein>
<feature type="disulfide bond" evidence="3">
    <location>
        <begin position="56"/>
        <end position="66"/>
    </location>
</feature>
<dbReference type="FunFam" id="2.10.25.10:FF:000164">
    <property type="entry name" value="Attractin like 1"/>
    <property type="match status" value="1"/>
</dbReference>
<dbReference type="PANTHER" id="PTHR46376">
    <property type="entry name" value="LEUCINE-ZIPPER-LIKE TRANSCRIPTIONAL REGULATOR 1"/>
    <property type="match status" value="1"/>
</dbReference>
<reference evidence="5" key="2">
    <citation type="submission" date="2025-08" db="UniProtKB">
        <authorList>
            <consortium name="Ensembl"/>
        </authorList>
    </citation>
    <scope>IDENTIFICATION</scope>
</reference>